<protein>
    <submittedName>
        <fullName evidence="2">Uncharacterized protein</fullName>
    </submittedName>
</protein>
<proteinExistence type="predicted"/>
<name>A0A3Q9FKL9_9BACT</name>
<reference evidence="2 3" key="1">
    <citation type="submission" date="2018-12" db="EMBL/GenBank/DDBJ databases">
        <title>Flammeovirga pectinis sp. nov., isolated from the gut of the Korean scallop, Patinopecten yessoensis.</title>
        <authorList>
            <person name="Bae J.-W."/>
            <person name="Jeong Y.-S."/>
            <person name="Kang W."/>
        </authorList>
    </citation>
    <scope>NUCLEOTIDE SEQUENCE [LARGE SCALE GENOMIC DNA]</scope>
    <source>
        <strain evidence="2 3">L12M1</strain>
    </source>
</reference>
<dbReference type="PROSITE" id="PS51257">
    <property type="entry name" value="PROKAR_LIPOPROTEIN"/>
    <property type="match status" value="1"/>
</dbReference>
<dbReference type="AlphaFoldDB" id="A0A3Q9FKL9"/>
<dbReference type="EMBL" id="CP034562">
    <property type="protein sequence ID" value="AZQ62257.1"/>
    <property type="molecule type" value="Genomic_DNA"/>
</dbReference>
<evidence type="ECO:0000313" key="2">
    <source>
        <dbReference type="EMBL" id="AZQ62257.1"/>
    </source>
</evidence>
<gene>
    <name evidence="2" type="ORF">EI427_08405</name>
</gene>
<organism evidence="2 3">
    <name type="scientific">Flammeovirga pectinis</name>
    <dbReference type="NCBI Taxonomy" id="2494373"/>
    <lineage>
        <taxon>Bacteria</taxon>
        <taxon>Pseudomonadati</taxon>
        <taxon>Bacteroidota</taxon>
        <taxon>Cytophagia</taxon>
        <taxon>Cytophagales</taxon>
        <taxon>Flammeovirgaceae</taxon>
        <taxon>Flammeovirga</taxon>
    </lineage>
</organism>
<dbReference type="Proteomes" id="UP000267268">
    <property type="component" value="Chromosome 1"/>
</dbReference>
<dbReference type="RefSeq" id="WP_126613579.1">
    <property type="nucleotide sequence ID" value="NZ_CP034562.1"/>
</dbReference>
<feature type="chain" id="PRO_5018535014" evidence="1">
    <location>
        <begin position="23"/>
        <end position="149"/>
    </location>
</feature>
<dbReference type="KEGG" id="fll:EI427_08405"/>
<sequence length="149" mass="16263">MKTAILKIVCLLTLTLSVYSCATDEVVSPVGSSLSVQGYANDSESESDVASHIFNTLVISVDPLSNVCNENSLITLHITSSYGLSHTVAQKLTEGKTVFELKREFKSGSHSLKLESSEGILLNSHSFYIDEESASESMHKIIRYNNCDI</sequence>
<dbReference type="OrthoDB" id="9828204at2"/>
<feature type="signal peptide" evidence="1">
    <location>
        <begin position="1"/>
        <end position="22"/>
    </location>
</feature>
<keyword evidence="3" id="KW-1185">Reference proteome</keyword>
<keyword evidence="1" id="KW-0732">Signal</keyword>
<evidence type="ECO:0000313" key="3">
    <source>
        <dbReference type="Proteomes" id="UP000267268"/>
    </source>
</evidence>
<accession>A0A3Q9FKL9</accession>
<evidence type="ECO:0000256" key="1">
    <source>
        <dbReference type="SAM" id="SignalP"/>
    </source>
</evidence>